<organism evidence="2 3">
    <name type="scientific">Teretinema zuelzerae</name>
    <dbReference type="NCBI Taxonomy" id="156"/>
    <lineage>
        <taxon>Bacteria</taxon>
        <taxon>Pseudomonadati</taxon>
        <taxon>Spirochaetota</taxon>
        <taxon>Spirochaetia</taxon>
        <taxon>Spirochaetales</taxon>
        <taxon>Treponemataceae</taxon>
        <taxon>Teretinema</taxon>
    </lineage>
</organism>
<feature type="signal peptide" evidence="1">
    <location>
        <begin position="1"/>
        <end position="20"/>
    </location>
</feature>
<comment type="caution">
    <text evidence="2">The sequence shown here is derived from an EMBL/GenBank/DDBJ whole genome shotgun (WGS) entry which is preliminary data.</text>
</comment>
<reference evidence="2" key="1">
    <citation type="submission" date="2021-08" db="EMBL/GenBank/DDBJ databases">
        <title>Comparative analyses of Brucepasteria parasyntrophica and Teretinema zuelzerae.</title>
        <authorList>
            <person name="Song Y."/>
            <person name="Brune A."/>
        </authorList>
    </citation>
    <scope>NUCLEOTIDE SEQUENCE</scope>
    <source>
        <strain evidence="2">DSM 1903</strain>
    </source>
</reference>
<dbReference type="AlphaFoldDB" id="A0AAE3EK09"/>
<evidence type="ECO:0000313" key="2">
    <source>
        <dbReference type="EMBL" id="MCD1655725.1"/>
    </source>
</evidence>
<gene>
    <name evidence="2" type="ORF">K7J14_13590</name>
</gene>
<sequence>MKKYLTFFTLAILAGSMAFAAETLFDENLPTQTKKISTSIDFKPKLGVEWGYDFDRNQSGFKEIVNLDLEWEILPYQDYTSDTSGIEYGDPYGLVMFSGGHLTLKIQDESGDMSATAGSANKVLNPVFAINYEKIWGKIVWDPFYVLVAANEKNFYTRHTGWSFATANSRPRANWAHIGYRVQGWTSDFNVSAWEIAGSGDMVNTAGGEAGLGLGFVGNTTEALFMVASPLSWEYINAASPGNVDNKYDFGLSAESNPVGDLMVRGSAVTGINYDVLPLGLSGALGYRFDITNTLAVMPHTAMDVAFTGTEDKPLDSWTTENSFGFDVIWPGSNGWGDNPLLDMETNIFAGFTLDGSIVMSKGADPSINMVASMHEDNSGGLIQNLGTTFIFELADITGDKPVNTFGFYADYNIWNQFKPYGRFLKTKDSSVKKNITGELGLEMTMIPNTVITFMYKTEDLTAISENKGILTTSFIVTF</sequence>
<feature type="chain" id="PRO_5042224438" evidence="1">
    <location>
        <begin position="21"/>
        <end position="479"/>
    </location>
</feature>
<name>A0AAE3EK09_9SPIR</name>
<evidence type="ECO:0000256" key="1">
    <source>
        <dbReference type="SAM" id="SignalP"/>
    </source>
</evidence>
<accession>A0AAE3EK09</accession>
<proteinExistence type="predicted"/>
<keyword evidence="1" id="KW-0732">Signal</keyword>
<protein>
    <submittedName>
        <fullName evidence="2">Uncharacterized protein</fullName>
    </submittedName>
</protein>
<dbReference type="Proteomes" id="UP001198163">
    <property type="component" value="Unassembled WGS sequence"/>
</dbReference>
<dbReference type="RefSeq" id="WP_230757410.1">
    <property type="nucleotide sequence ID" value="NZ_JAINWA010000003.1"/>
</dbReference>
<dbReference type="EMBL" id="JAINWA010000003">
    <property type="protein sequence ID" value="MCD1655725.1"/>
    <property type="molecule type" value="Genomic_DNA"/>
</dbReference>
<evidence type="ECO:0000313" key="3">
    <source>
        <dbReference type="Proteomes" id="UP001198163"/>
    </source>
</evidence>
<keyword evidence="3" id="KW-1185">Reference proteome</keyword>